<evidence type="ECO:0000256" key="4">
    <source>
        <dbReference type="ARBA" id="ARBA00022737"/>
    </source>
</evidence>
<evidence type="ECO:0000256" key="7">
    <source>
        <dbReference type="SAM" id="MobiDB-lite"/>
    </source>
</evidence>
<evidence type="ECO:0000256" key="6">
    <source>
        <dbReference type="ARBA" id="ARBA00023235"/>
    </source>
</evidence>
<dbReference type="SUPFAM" id="SSF50891">
    <property type="entry name" value="Cyclophilin-like"/>
    <property type="match status" value="1"/>
</dbReference>
<evidence type="ECO:0000256" key="5">
    <source>
        <dbReference type="ARBA" id="ARBA00023110"/>
    </source>
</evidence>
<sequence length="890" mass="99249">MYFPVKTSILIIISIMLVKVIKCYPTGAPEAVCEGLVPRHGVAPQTSKSPYVLTAHQTNGSMIELIIESHQNTPFRGFAIQAHNVNQSNEVIGQFSVQEQDRQHIHTIHCSGGRNNTITHSDKDVKQSVSVQWKAPSDLTKGTAIKFVGTVSVSVQWKAPSDLTKGTAIKFVGTVVKDVKTFWINHSSDVIVLTSYEEIKGNTIDDDSHSNHQRGSHDNHKPKQITNTLNPFSLFSSVTVEHNECEAKVGTNETTFGTCFTPEECVQHNGKQMGQCGDGHGVCCVCKSKQKLAQMRPLLAPVLHPKNVFNTTANKWVNAVMDMEFVVSVCQYRVDLIDFEIANPIEFKPELREINFGSINSESNCKEDLFVVTQSNRNQPIPVLCGTNNGQHTQESQNKSNNTSESIANNSTNTTDSALVDRIATLVQSEARPLTEPILVGDTPDRMPVPFFDTSEALLPLRARAAFYPRRTSRRDSVCQSDHYWITYPGSNRICSYDLEPLVTPIIIATNSHQVIHFHSSTWTQSTTFTDIKTTPKGFAVEFAHSPLFLLILSFLESTQATEDKYVTLETNKGDITLELFWSETPKTCKNFAQHSKNKYYDNTIFHRVIDDFMIQGGDPHGTGRGGKSIYGDEFKDEFSPKLKHDSEGILSMANKGPDTNGSQFFITLTATPHLDGKHTVFGRVVKGIEVVRAIGKVEVKNSSVNCFSSEYRYGYNEGFRDCMHNVDNRFSHWYINPKQSHPKGIMFKDNSNKVDAYLGPNYENEPDVSNGSLFGINEDVLADRLSKMAANCREKLRPVLGACVERAANRYAIDVSSDKLGSNDCKALWDFMCCLTDYVSKECKPIDLSVLQLGFTAIQKLIEAKDCKKFNRGTVDCQPNQQTSDASHE</sequence>
<feature type="domain" description="PPIase cyclophilin-type" evidence="9">
    <location>
        <begin position="570"/>
        <end position="706"/>
    </location>
</feature>
<gene>
    <name evidence="10" type="ORF">ONB1V03_LOCUS6269</name>
</gene>
<feature type="region of interest" description="Disordered" evidence="7">
    <location>
        <begin position="204"/>
        <end position="225"/>
    </location>
</feature>
<reference evidence="10" key="1">
    <citation type="submission" date="2020-11" db="EMBL/GenBank/DDBJ databases">
        <authorList>
            <person name="Tran Van P."/>
        </authorList>
    </citation>
    <scope>NUCLEOTIDE SEQUENCE</scope>
</reference>
<feature type="compositionally biased region" description="Polar residues" evidence="7">
    <location>
        <begin position="386"/>
        <end position="414"/>
    </location>
</feature>
<dbReference type="CDD" id="cd08544">
    <property type="entry name" value="Reeler"/>
    <property type="match status" value="1"/>
</dbReference>
<dbReference type="EMBL" id="CAJPVJ010002762">
    <property type="protein sequence ID" value="CAG2166754.1"/>
    <property type="molecule type" value="Genomic_DNA"/>
</dbReference>
<organism evidence="10">
    <name type="scientific">Oppiella nova</name>
    <dbReference type="NCBI Taxonomy" id="334625"/>
    <lineage>
        <taxon>Eukaryota</taxon>
        <taxon>Metazoa</taxon>
        <taxon>Ecdysozoa</taxon>
        <taxon>Arthropoda</taxon>
        <taxon>Chelicerata</taxon>
        <taxon>Arachnida</taxon>
        <taxon>Acari</taxon>
        <taxon>Acariformes</taxon>
        <taxon>Sarcoptiformes</taxon>
        <taxon>Oribatida</taxon>
        <taxon>Brachypylina</taxon>
        <taxon>Oppioidea</taxon>
        <taxon>Oppiidae</taxon>
        <taxon>Oppiella</taxon>
    </lineage>
</organism>
<dbReference type="Pfam" id="PF02014">
    <property type="entry name" value="Reeler"/>
    <property type="match status" value="1"/>
</dbReference>
<evidence type="ECO:0000256" key="2">
    <source>
        <dbReference type="ARBA" id="ARBA00013194"/>
    </source>
</evidence>
<comment type="catalytic activity">
    <reaction evidence="1">
        <text>[protein]-peptidylproline (omega=180) = [protein]-peptidylproline (omega=0)</text>
        <dbReference type="Rhea" id="RHEA:16237"/>
        <dbReference type="Rhea" id="RHEA-COMP:10747"/>
        <dbReference type="Rhea" id="RHEA-COMP:10748"/>
        <dbReference type="ChEBI" id="CHEBI:83833"/>
        <dbReference type="ChEBI" id="CHEBI:83834"/>
        <dbReference type="EC" id="5.2.1.8"/>
    </reaction>
</comment>
<dbReference type="EMBL" id="OC917587">
    <property type="protein sequence ID" value="CAD7647481.1"/>
    <property type="molecule type" value="Genomic_DNA"/>
</dbReference>
<dbReference type="PANTHER" id="PTHR45625">
    <property type="entry name" value="PEPTIDYL-PROLYL CIS-TRANS ISOMERASE-RELATED"/>
    <property type="match status" value="1"/>
</dbReference>
<keyword evidence="8" id="KW-0732">Signal</keyword>
<feature type="compositionally biased region" description="Basic and acidic residues" evidence="7">
    <location>
        <begin position="206"/>
        <end position="221"/>
    </location>
</feature>
<evidence type="ECO:0000256" key="8">
    <source>
        <dbReference type="SAM" id="SignalP"/>
    </source>
</evidence>
<dbReference type="FunFam" id="2.40.100.10:FF:000003">
    <property type="entry name" value="Peptidylprolyl isomerase domain and WD repeat-containing 1"/>
    <property type="match status" value="1"/>
</dbReference>
<keyword evidence="11" id="KW-1185">Reference proteome</keyword>
<dbReference type="GO" id="GO:0003755">
    <property type="term" value="F:peptidyl-prolyl cis-trans isomerase activity"/>
    <property type="evidence" value="ECO:0007669"/>
    <property type="project" value="UniProtKB-KW"/>
</dbReference>
<feature type="chain" id="PRO_5035592527" description="peptidylprolyl isomerase" evidence="8">
    <location>
        <begin position="24"/>
        <end position="890"/>
    </location>
</feature>
<dbReference type="InterPro" id="IPR044666">
    <property type="entry name" value="Cyclophilin_A-like"/>
</dbReference>
<dbReference type="PRINTS" id="PR00153">
    <property type="entry name" value="CSAPPISMRASE"/>
</dbReference>
<keyword evidence="5" id="KW-0697">Rotamase</keyword>
<dbReference type="InterPro" id="IPR020892">
    <property type="entry name" value="Cyclophilin-type_PPIase_CS"/>
</dbReference>
<feature type="region of interest" description="Disordered" evidence="7">
    <location>
        <begin position="384"/>
        <end position="414"/>
    </location>
</feature>
<dbReference type="PROSITE" id="PS00170">
    <property type="entry name" value="CSA_PPIASE_1"/>
    <property type="match status" value="1"/>
</dbReference>
<dbReference type="GO" id="GO:0006457">
    <property type="term" value="P:protein folding"/>
    <property type="evidence" value="ECO:0007669"/>
    <property type="project" value="InterPro"/>
</dbReference>
<protein>
    <recommendedName>
        <fullName evidence="2">peptidylprolyl isomerase</fullName>
        <ecNumber evidence="2">5.2.1.8</ecNumber>
    </recommendedName>
</protein>
<dbReference type="AlphaFoldDB" id="A0A7R9LTE6"/>
<dbReference type="Gene3D" id="2.40.100.10">
    <property type="entry name" value="Cyclophilin-like"/>
    <property type="match status" value="1"/>
</dbReference>
<dbReference type="Gene3D" id="2.60.40.4060">
    <property type="entry name" value="Reeler domain"/>
    <property type="match status" value="1"/>
</dbReference>
<feature type="signal peptide" evidence="8">
    <location>
        <begin position="1"/>
        <end position="23"/>
    </location>
</feature>
<dbReference type="OrthoDB" id="2105077at2759"/>
<dbReference type="InterPro" id="IPR029000">
    <property type="entry name" value="Cyclophilin-like_dom_sf"/>
</dbReference>
<evidence type="ECO:0000259" key="9">
    <source>
        <dbReference type="PROSITE" id="PS50072"/>
    </source>
</evidence>
<dbReference type="PROSITE" id="PS50072">
    <property type="entry name" value="CSA_PPIASE_2"/>
    <property type="match status" value="1"/>
</dbReference>
<dbReference type="Proteomes" id="UP000728032">
    <property type="component" value="Unassembled WGS sequence"/>
</dbReference>
<evidence type="ECO:0000313" key="11">
    <source>
        <dbReference type="Proteomes" id="UP000728032"/>
    </source>
</evidence>
<dbReference type="EC" id="5.2.1.8" evidence="2"/>
<accession>A0A7R9LTE6</accession>
<dbReference type="InterPro" id="IPR042307">
    <property type="entry name" value="Reeler_sf"/>
</dbReference>
<name>A0A7R9LTE6_9ACAR</name>
<keyword evidence="6" id="KW-0413">Isomerase</keyword>
<dbReference type="Pfam" id="PF00160">
    <property type="entry name" value="Pro_isomerase"/>
    <property type="match status" value="1"/>
</dbReference>
<dbReference type="PANTHER" id="PTHR45625:SF4">
    <property type="entry name" value="PEPTIDYLPROLYL ISOMERASE DOMAIN AND WD REPEAT-CONTAINING PROTEIN 1"/>
    <property type="match status" value="1"/>
</dbReference>
<evidence type="ECO:0000313" key="10">
    <source>
        <dbReference type="EMBL" id="CAD7647481.1"/>
    </source>
</evidence>
<dbReference type="InterPro" id="IPR002861">
    <property type="entry name" value="Reeler_dom"/>
</dbReference>
<proteinExistence type="predicted"/>
<evidence type="ECO:0000256" key="1">
    <source>
        <dbReference type="ARBA" id="ARBA00000971"/>
    </source>
</evidence>
<evidence type="ECO:0000256" key="3">
    <source>
        <dbReference type="ARBA" id="ARBA00022574"/>
    </source>
</evidence>
<keyword evidence="4" id="KW-0677">Repeat</keyword>
<keyword evidence="3" id="KW-0853">WD repeat</keyword>
<dbReference type="GO" id="GO:0071013">
    <property type="term" value="C:catalytic step 2 spliceosome"/>
    <property type="evidence" value="ECO:0007669"/>
    <property type="project" value="TreeGrafter"/>
</dbReference>
<dbReference type="InterPro" id="IPR002130">
    <property type="entry name" value="Cyclophilin-type_PPIase_dom"/>
</dbReference>